<dbReference type="SUPFAM" id="SSF47954">
    <property type="entry name" value="Cyclin-like"/>
    <property type="match status" value="1"/>
</dbReference>
<organism evidence="4 5">
    <name type="scientific">Symbiodinium microadriaticum</name>
    <name type="common">Dinoflagellate</name>
    <name type="synonym">Zooxanthella microadriatica</name>
    <dbReference type="NCBI Taxonomy" id="2951"/>
    <lineage>
        <taxon>Eukaryota</taxon>
        <taxon>Sar</taxon>
        <taxon>Alveolata</taxon>
        <taxon>Dinophyceae</taxon>
        <taxon>Suessiales</taxon>
        <taxon>Symbiodiniaceae</taxon>
        <taxon>Symbiodinium</taxon>
    </lineage>
</organism>
<evidence type="ECO:0000313" key="5">
    <source>
        <dbReference type="Proteomes" id="UP000186817"/>
    </source>
</evidence>
<comment type="caution">
    <text evidence="4">The sequence shown here is derived from an EMBL/GenBank/DDBJ whole genome shotgun (WGS) entry which is preliminary data.</text>
</comment>
<feature type="coiled-coil region" evidence="1">
    <location>
        <begin position="622"/>
        <end position="741"/>
    </location>
</feature>
<evidence type="ECO:0000313" key="4">
    <source>
        <dbReference type="EMBL" id="OLP85495.1"/>
    </source>
</evidence>
<dbReference type="Gene3D" id="1.10.472.10">
    <property type="entry name" value="Cyclin-like"/>
    <property type="match status" value="1"/>
</dbReference>
<feature type="region of interest" description="Disordered" evidence="2">
    <location>
        <begin position="1440"/>
        <end position="1459"/>
    </location>
</feature>
<keyword evidence="1" id="KW-0175">Coiled coil</keyword>
<dbReference type="InterPro" id="IPR036915">
    <property type="entry name" value="Cyclin-like_sf"/>
</dbReference>
<evidence type="ECO:0000256" key="2">
    <source>
        <dbReference type="SAM" id="MobiDB-lite"/>
    </source>
</evidence>
<keyword evidence="5" id="KW-1185">Reference proteome</keyword>
<evidence type="ECO:0000256" key="1">
    <source>
        <dbReference type="SAM" id="Coils"/>
    </source>
</evidence>
<dbReference type="Proteomes" id="UP000186817">
    <property type="component" value="Unassembled WGS sequence"/>
</dbReference>
<feature type="region of interest" description="Disordered" evidence="2">
    <location>
        <begin position="1182"/>
        <end position="1203"/>
    </location>
</feature>
<sequence>MVVSPTGAALGQRLLLDMAALAELKTKLDFALSRLNDQVSNGHYFNRRGPLASAAAPENSGVKLLGLLAELHGDGVPSPADADLHLREACAETVRDGSALLKIILSVKADGSPVFATLLKPLFASLTEHNKWVSPRPKLFGMLRCCGDVVGLQVQHLSLPLAMARPQLLSAVNLTDFDEVLPSLMPCLEICLNSTSDWQTRKQAVEVLQAIGDHAELGSSMRPTPLQKRLSAMMEGLREDKVRAVREAVKDVLLRWSVTVKAAPSPTSTLAGPAERRYFGCARSQAVKVRAATRERDMRDPFADAKLEEDRGGDKQERQMPPGIRRKYLEMAVARNIAVKNALSNADLSTTKKPRPKRERVSIFSQPANSSFFQSANQHPAASDDFEDVVVGMPGMAGLEDRLLSSGSETRGLARTEGDLMEERWANATRLAADLPAVQESPVHAKARLVLCANAGNATLLWQDESDPGAAERDVSVEPAKAHFVDTGGHWRCHKSKKVKCSEAAVVGRLSFAEFQLGASTPGFDRKPVPANRLEDTEDVPQPAQQEVSDAQASPHLAEDIRSHQASTEAPETDARAQRLGRAPGLVSLCQFVSAWAWASTKSSERPAASDQEETTTLLSHIEALSQRLALVEDEKRRSDRQMTERLQQLVRTCEGQGELIATQQQRLEAQEQQMQLMEERIAQQEDELAQMDQQLQELTELLVLSRMARDQRLEQNDQMLNEHQQQLEQQEQELEKQILLTDAFISTASIIQQHREAREAGLDGRGHLLSALPSKAAASLHLLRQDAGTGSGNPAKRWAADWKEGAEVQAKPWLRQRRLGPAALLLVAAASDLWQVHPALGRAKVQRDQIPVQLAPLQALNQGIHFTASQVEDLVSALQKVSSAQSPLSGPEKAEAAQLLQQDLQGMSMYEGTSLLPDLAKAFKPDAGSWLSTQPPRSGGSLPSAPASFKAGKPRKTRDFIDGEITLNSTGTRHVWDGESLDPRFVTEEQTTHAISGQVATLVCRYVEEGRDKAEALTKNDDEFHEAPTRKTSHEAVLTFLNDISDSLYFCKQVVVLCAIYIERLIEQTDTVLTVGNWRSLVTAGLLIASKVWEDIHPWNADFEDCLLEVAGIRYKCGALYRLESMWKVFVDAKIYAAYFFSLMDFGPIKEAGPLSPSFGWLVGWLDEHFGETDSELDLERGLMSPEQRGTSERRSPDVRGRDEVESCLSGFNLMTLVSPFIVHVIAGVSMPALTLSGATGSQLKTELLQYLKKRGEELAVTLVRGQTILPASDALAAVRGMEHSIVWVDSREGQKYGGENQVVERDVDLHFAWAWAIGLKMLHHPSDDGKPMPFPSRADGMSMNVVRPKDVPRGKIACEKDYQQALLASDIRGAVPSFMTQSLHVEGPPHKDFIKGSVARSSYPSIEKQQDLSLTTHDVDGAQPKAKVFKTTRQTNPLTPRYTLQSAPMDVPPPNSTRTHELLQRDTMSFKGTSSSRIPMRDYTHNPAEGHDVEMSQPNIRNRVNVTTPRETLRTLERSGERILSGKYVSTGNSSMAPDYKVQDPDFERNRWMPVSAIAEPLCLSAASQIAPAAV</sequence>
<dbReference type="EMBL" id="LSRX01000974">
    <property type="protein sequence ID" value="OLP85495.1"/>
    <property type="molecule type" value="Genomic_DNA"/>
</dbReference>
<dbReference type="OrthoDB" id="439105at2759"/>
<reference evidence="4 5" key="1">
    <citation type="submission" date="2016-02" db="EMBL/GenBank/DDBJ databases">
        <title>Genome analysis of coral dinoflagellate symbionts highlights evolutionary adaptations to a symbiotic lifestyle.</title>
        <authorList>
            <person name="Aranda M."/>
            <person name="Li Y."/>
            <person name="Liew Y.J."/>
            <person name="Baumgarten S."/>
            <person name="Simakov O."/>
            <person name="Wilson M."/>
            <person name="Piel J."/>
            <person name="Ashoor H."/>
            <person name="Bougouffa S."/>
            <person name="Bajic V.B."/>
            <person name="Ryu T."/>
            <person name="Ravasi T."/>
            <person name="Bayer T."/>
            <person name="Micklem G."/>
            <person name="Kim H."/>
            <person name="Bhak J."/>
            <person name="Lajeunesse T.C."/>
            <person name="Voolstra C.R."/>
        </authorList>
    </citation>
    <scope>NUCLEOTIDE SEQUENCE [LARGE SCALE GENOMIC DNA]</scope>
    <source>
        <strain evidence="4 5">CCMP2467</strain>
    </source>
</reference>
<feature type="compositionally biased region" description="Polar residues" evidence="2">
    <location>
        <begin position="543"/>
        <end position="552"/>
    </location>
</feature>
<dbReference type="InterPro" id="IPR016024">
    <property type="entry name" value="ARM-type_fold"/>
</dbReference>
<proteinExistence type="predicted"/>
<evidence type="ECO:0000259" key="3">
    <source>
        <dbReference type="Pfam" id="PF24714"/>
    </source>
</evidence>
<dbReference type="Pfam" id="PF24714">
    <property type="entry name" value="TOR1L1_N"/>
    <property type="match status" value="1"/>
</dbReference>
<feature type="compositionally biased region" description="Basic and acidic residues" evidence="2">
    <location>
        <begin position="1191"/>
        <end position="1203"/>
    </location>
</feature>
<dbReference type="SUPFAM" id="SSF48371">
    <property type="entry name" value="ARM repeat"/>
    <property type="match status" value="1"/>
</dbReference>
<gene>
    <name evidence="4" type="primary">ZK353.1</name>
    <name evidence="4" type="ORF">AK812_SmicGene33522</name>
</gene>
<name>A0A1Q9CRG7_SYMMI</name>
<accession>A0A1Q9CRG7</accession>
<feature type="region of interest" description="Disordered" evidence="2">
    <location>
        <begin position="521"/>
        <end position="575"/>
    </location>
</feature>
<feature type="region of interest" description="Disordered" evidence="2">
    <location>
        <begin position="928"/>
        <end position="956"/>
    </location>
</feature>
<protein>
    <submittedName>
        <fullName evidence="4">Putative cyclin-like protein</fullName>
    </submittedName>
</protein>
<feature type="domain" description="TORTIFOLIA1/SINE1-2 N-terminal" evidence="3">
    <location>
        <begin position="81"/>
        <end position="256"/>
    </location>
</feature>
<dbReference type="CDD" id="cd20540">
    <property type="entry name" value="CYCLIN_CCNY_like"/>
    <property type="match status" value="1"/>
</dbReference>
<dbReference type="InterPro" id="IPR057600">
    <property type="entry name" value="TORTIFOLIA1/SINE1-2_N"/>
</dbReference>